<accession>A0AAV4AK95</accession>
<dbReference type="AlphaFoldDB" id="A0AAV4AK95"/>
<keyword evidence="2" id="KW-1133">Transmembrane helix</keyword>
<feature type="compositionally biased region" description="Polar residues" evidence="1">
    <location>
        <begin position="769"/>
        <end position="780"/>
    </location>
</feature>
<keyword evidence="2" id="KW-0472">Membrane</keyword>
<proteinExistence type="predicted"/>
<feature type="compositionally biased region" description="Basic and acidic residues" evidence="1">
    <location>
        <begin position="372"/>
        <end position="381"/>
    </location>
</feature>
<feature type="region of interest" description="Disordered" evidence="1">
    <location>
        <begin position="893"/>
        <end position="912"/>
    </location>
</feature>
<reference evidence="3 4" key="1">
    <citation type="journal article" date="2021" name="Elife">
        <title>Chloroplast acquisition without the gene transfer in kleptoplastic sea slugs, Plakobranchus ocellatus.</title>
        <authorList>
            <person name="Maeda T."/>
            <person name="Takahashi S."/>
            <person name="Yoshida T."/>
            <person name="Shimamura S."/>
            <person name="Takaki Y."/>
            <person name="Nagai Y."/>
            <person name="Toyoda A."/>
            <person name="Suzuki Y."/>
            <person name="Arimoto A."/>
            <person name="Ishii H."/>
            <person name="Satoh N."/>
            <person name="Nishiyama T."/>
            <person name="Hasebe M."/>
            <person name="Maruyama T."/>
            <person name="Minagawa J."/>
            <person name="Obokata J."/>
            <person name="Shigenobu S."/>
        </authorList>
    </citation>
    <scope>NUCLEOTIDE SEQUENCE [LARGE SCALE GENOMIC DNA]</scope>
</reference>
<feature type="region of interest" description="Disordered" evidence="1">
    <location>
        <begin position="279"/>
        <end position="381"/>
    </location>
</feature>
<dbReference type="EMBL" id="BLXT01003904">
    <property type="protein sequence ID" value="GFO07672.1"/>
    <property type="molecule type" value="Genomic_DNA"/>
</dbReference>
<keyword evidence="4" id="KW-1185">Reference proteome</keyword>
<feature type="compositionally biased region" description="Low complexity" evidence="1">
    <location>
        <begin position="830"/>
        <end position="853"/>
    </location>
</feature>
<organism evidence="3 4">
    <name type="scientific">Plakobranchus ocellatus</name>
    <dbReference type="NCBI Taxonomy" id="259542"/>
    <lineage>
        <taxon>Eukaryota</taxon>
        <taxon>Metazoa</taxon>
        <taxon>Spiralia</taxon>
        <taxon>Lophotrochozoa</taxon>
        <taxon>Mollusca</taxon>
        <taxon>Gastropoda</taxon>
        <taxon>Heterobranchia</taxon>
        <taxon>Euthyneura</taxon>
        <taxon>Panpulmonata</taxon>
        <taxon>Sacoglossa</taxon>
        <taxon>Placobranchoidea</taxon>
        <taxon>Plakobranchidae</taxon>
        <taxon>Plakobranchus</taxon>
    </lineage>
</organism>
<feature type="transmembrane region" description="Helical" evidence="2">
    <location>
        <begin position="58"/>
        <end position="82"/>
    </location>
</feature>
<dbReference type="Proteomes" id="UP000735302">
    <property type="component" value="Unassembled WGS sequence"/>
</dbReference>
<name>A0AAV4AK95_9GAST</name>
<evidence type="ECO:0000256" key="1">
    <source>
        <dbReference type="SAM" id="MobiDB-lite"/>
    </source>
</evidence>
<sequence length="1058" mass="117065">MKHASALAAVLARNLTSAASKGQLLQVASTADSSASLRDEAADQSGGNFHARHAHYSFIAILVLMTLFIFVTLSATGIMLVFCRKRNPVFTQYDGVATTSGDPMGGGVATVDSMDASSELELELGDLFADGEGTCGAPDRGQYYCQLSDDDDDNGNSTNDDNECEYKREQAKMLRHNERDGNKNYDRKRLGERKEVILELQQHGKQTKNRKHFVDFRRTKNKILLFMKGKKVEDTGSETSTMGEDIYIKDITTATKSNTYPMLTHQNLNRVRITAAPDLYPQSHPNQTPQGFSSCENSQHVENNTGSGEQITNKTISLSSAPIPHHHTNRRPPQVGTGNSNFKTARRKNVSSKSQQSNGQRRHGQRSYAAREGQRHSRLHCHETYGSRRQVKGHTYQARLYHRLQQQAARLNRDSSTTSPVTMEVARRRSGCCHHIRDKRRHPKDRQCAHKLRRSHTIHAIPQTGSESRIETNAAADDDDDAVHGGGGVGAARIRGFRTTSKCGVTIVRGEGPLHLGEDRDHDGHDLLCLDVCSQGVNLSNNLVSLDFCGNCENDSRPVLLDTCSTETGDVHIALATGTRNNRTHSGYCLAGERINEDNKNQMDKTSRLTFCENEYKNFKACVDDAAKKYIYGNTVNNGAELVKISNKSLHSDTFATENTDNQGKSHVTDCKHLLVTSSSQENFLNPDWSTISESSRFGQQFSDVYLLPESSSHMSCTQTSRNLSPYSDTVSSSSHFSMQPDSSPCVRKSHINIYSPELEARTSEATEKNTGQEFESLSPNNNVDLTYIAAGIGSFTEFEKLDPCPTCTNDDGCIFTSNSSTEELILSPLSSSSPTLENSENTSPSSSSSLFSKKALPNQNSEKSNPHSTLTDSINPIPPPPRYSRLHRQLRITSPSARSRPQRTGLTYKNTLGSKTSTSFIMVEKNDSFEEKGMDCREMSKESAPNFSQSFIGDIGANIFASKKNTDVSYSESTGTGHSIFTLTTPNCCPDNLNPCMDQRFDKSHTNFSNQLCDKSDNSSCETQARDNFHFYSQGCNRFGEESDNDNDNSQTMSLLK</sequence>
<evidence type="ECO:0000313" key="4">
    <source>
        <dbReference type="Proteomes" id="UP000735302"/>
    </source>
</evidence>
<gene>
    <name evidence="3" type="ORF">PoB_003417700</name>
</gene>
<feature type="region of interest" description="Disordered" evidence="1">
    <location>
        <begin position="830"/>
        <end position="885"/>
    </location>
</feature>
<keyword evidence="2" id="KW-0812">Transmembrane</keyword>
<feature type="compositionally biased region" description="Polar residues" evidence="1">
    <location>
        <begin position="858"/>
        <end position="875"/>
    </location>
</feature>
<feature type="compositionally biased region" description="Polar residues" evidence="1">
    <location>
        <begin position="283"/>
        <end position="320"/>
    </location>
</feature>
<comment type="caution">
    <text evidence="3">The sequence shown here is derived from an EMBL/GenBank/DDBJ whole genome shotgun (WGS) entry which is preliminary data.</text>
</comment>
<feature type="compositionally biased region" description="Basic and acidic residues" evidence="1">
    <location>
        <begin position="759"/>
        <end position="768"/>
    </location>
</feature>
<feature type="region of interest" description="Disordered" evidence="1">
    <location>
        <begin position="758"/>
        <end position="780"/>
    </location>
</feature>
<evidence type="ECO:0000256" key="2">
    <source>
        <dbReference type="SAM" id="Phobius"/>
    </source>
</evidence>
<evidence type="ECO:0000313" key="3">
    <source>
        <dbReference type="EMBL" id="GFO07672.1"/>
    </source>
</evidence>
<protein>
    <submittedName>
        <fullName evidence="3">Uncharacterized protein</fullName>
    </submittedName>
</protein>